<feature type="region of interest" description="Disordered" evidence="1">
    <location>
        <begin position="116"/>
        <end position="154"/>
    </location>
</feature>
<feature type="compositionally biased region" description="Acidic residues" evidence="1">
    <location>
        <begin position="123"/>
        <end position="133"/>
    </location>
</feature>
<evidence type="ECO:0000313" key="2">
    <source>
        <dbReference type="EMBL" id="OEL26851.1"/>
    </source>
</evidence>
<evidence type="ECO:0000313" key="3">
    <source>
        <dbReference type="Proteomes" id="UP000095767"/>
    </source>
</evidence>
<name>A0A1E5VNY6_9POAL</name>
<protein>
    <submittedName>
        <fullName evidence="2">Uncharacterized protein</fullName>
    </submittedName>
</protein>
<dbReference type="Proteomes" id="UP000095767">
    <property type="component" value="Unassembled WGS sequence"/>
</dbReference>
<dbReference type="AlphaFoldDB" id="A0A1E5VNY6"/>
<feature type="compositionally biased region" description="Low complexity" evidence="1">
    <location>
        <begin position="1"/>
        <end position="64"/>
    </location>
</feature>
<gene>
    <name evidence="2" type="ORF">BAE44_0012135</name>
</gene>
<proteinExistence type="predicted"/>
<reference evidence="2 3" key="1">
    <citation type="submission" date="2016-09" db="EMBL/GenBank/DDBJ databases">
        <title>The draft genome of Dichanthelium oligosanthes: A C3 panicoid grass species.</title>
        <authorList>
            <person name="Studer A.J."/>
            <person name="Schnable J.C."/>
            <person name="Brutnell T.P."/>
        </authorList>
    </citation>
    <scope>NUCLEOTIDE SEQUENCE [LARGE SCALE GENOMIC DNA]</scope>
    <source>
        <strain evidence="3">cv. Kellogg 1175</strain>
        <tissue evidence="2">Leaf</tissue>
    </source>
</reference>
<keyword evidence="3" id="KW-1185">Reference proteome</keyword>
<feature type="region of interest" description="Disordered" evidence="1">
    <location>
        <begin position="1"/>
        <end position="66"/>
    </location>
</feature>
<evidence type="ECO:0000256" key="1">
    <source>
        <dbReference type="SAM" id="MobiDB-lite"/>
    </source>
</evidence>
<feature type="compositionally biased region" description="Basic and acidic residues" evidence="1">
    <location>
        <begin position="134"/>
        <end position="145"/>
    </location>
</feature>
<dbReference type="EMBL" id="LWDX02033852">
    <property type="protein sequence ID" value="OEL26851.1"/>
    <property type="molecule type" value="Genomic_DNA"/>
</dbReference>
<comment type="caution">
    <text evidence="2">The sequence shown here is derived from an EMBL/GenBank/DDBJ whole genome shotgun (WGS) entry which is preliminary data.</text>
</comment>
<sequence length="249" mass="26575">MRTCTRSSRPRRSWSGPTSVTLSPPPTTRRSASSSSPSSTPSPRSREPSPSLASSRRTASTAPPHSCCLLQSGVPATVELRAASLSSAPAAAAAASIVADLTAALVFRFVEGAGVGERRRGAEEEEEEEEEKEKEEGERRREGEGGWKYPEAPLRTEADGSIRRHAGFNGQQGMGSAIGKLLERGPFCASAGPRKRPDARPDAHPLLESVLGPSRPVAVAVAFFLACEMRNHIEASRPWLVPAFVLLCH</sequence>
<organism evidence="2 3">
    <name type="scientific">Dichanthelium oligosanthes</name>
    <dbReference type="NCBI Taxonomy" id="888268"/>
    <lineage>
        <taxon>Eukaryota</taxon>
        <taxon>Viridiplantae</taxon>
        <taxon>Streptophyta</taxon>
        <taxon>Embryophyta</taxon>
        <taxon>Tracheophyta</taxon>
        <taxon>Spermatophyta</taxon>
        <taxon>Magnoliopsida</taxon>
        <taxon>Liliopsida</taxon>
        <taxon>Poales</taxon>
        <taxon>Poaceae</taxon>
        <taxon>PACMAD clade</taxon>
        <taxon>Panicoideae</taxon>
        <taxon>Panicodae</taxon>
        <taxon>Paniceae</taxon>
        <taxon>Dichantheliinae</taxon>
        <taxon>Dichanthelium</taxon>
    </lineage>
</organism>
<accession>A0A1E5VNY6</accession>